<dbReference type="InterPro" id="IPR032595">
    <property type="entry name" value="DUF4905"/>
</dbReference>
<evidence type="ECO:0000313" key="2">
    <source>
        <dbReference type="Proteomes" id="UP001597094"/>
    </source>
</evidence>
<gene>
    <name evidence="1" type="ORF">ACFQ2O_12030</name>
</gene>
<protein>
    <submittedName>
        <fullName evidence="1">DUF4905 domain-containing protein</fullName>
    </submittedName>
</protein>
<evidence type="ECO:0000313" key="1">
    <source>
        <dbReference type="EMBL" id="MFD1186935.1"/>
    </source>
</evidence>
<dbReference type="RefSeq" id="WP_377527858.1">
    <property type="nucleotide sequence ID" value="NZ_JBHTLD010000103.1"/>
</dbReference>
<organism evidence="1 2">
    <name type="scientific">Pontibacter rugosus</name>
    <dbReference type="NCBI Taxonomy" id="1745966"/>
    <lineage>
        <taxon>Bacteria</taxon>
        <taxon>Pseudomonadati</taxon>
        <taxon>Bacteroidota</taxon>
        <taxon>Cytophagia</taxon>
        <taxon>Cytophagales</taxon>
        <taxon>Hymenobacteraceae</taxon>
        <taxon>Pontibacter</taxon>
    </lineage>
</organism>
<reference evidence="2" key="1">
    <citation type="journal article" date="2019" name="Int. J. Syst. Evol. Microbiol.">
        <title>The Global Catalogue of Microorganisms (GCM) 10K type strain sequencing project: providing services to taxonomists for standard genome sequencing and annotation.</title>
        <authorList>
            <consortium name="The Broad Institute Genomics Platform"/>
            <consortium name="The Broad Institute Genome Sequencing Center for Infectious Disease"/>
            <person name="Wu L."/>
            <person name="Ma J."/>
        </authorList>
    </citation>
    <scope>NUCLEOTIDE SEQUENCE [LARGE SCALE GENOMIC DNA]</scope>
    <source>
        <strain evidence="2">JCM 31319</strain>
    </source>
</reference>
<comment type="caution">
    <text evidence="1">The sequence shown here is derived from an EMBL/GenBank/DDBJ whole genome shotgun (WGS) entry which is preliminary data.</text>
</comment>
<proteinExistence type="predicted"/>
<sequence>MWRIRLNTTINMLALEVRDSDLLLTQFYTLGTDGFILQQLALPEAQAWWQGLEEAEHGQIYLHGYGDKKLGQHKGIVAVAPETGYKVWEQTELAYYGIAPEGIVAYHPKQPEAPMQVLAPKSGVPTGQVLNQVQAAEVVAQHSRSRYADCHYPVLYREGEEYFEQVQHFLELQIGVAAVQAIEYAETATHLIISFYIQDTEGKLCNSLVIFDLDGNLLLQEQLGSSLSGIGSDTFFIFKHNLFFILNRVILQVFRLSV</sequence>
<accession>A0ABW3STS3</accession>
<name>A0ABW3STS3_9BACT</name>
<dbReference type="EMBL" id="JBHTLD010000103">
    <property type="protein sequence ID" value="MFD1186935.1"/>
    <property type="molecule type" value="Genomic_DNA"/>
</dbReference>
<keyword evidence="2" id="KW-1185">Reference proteome</keyword>
<dbReference type="Proteomes" id="UP001597094">
    <property type="component" value="Unassembled WGS sequence"/>
</dbReference>
<dbReference type="Pfam" id="PF16248">
    <property type="entry name" value="DUF4905"/>
    <property type="match status" value="1"/>
</dbReference>